<protein>
    <submittedName>
        <fullName evidence="1">Uncharacterized protein</fullName>
    </submittedName>
</protein>
<dbReference type="EMBL" id="CP037940">
    <property type="protein sequence ID" value="QBO35176.1"/>
    <property type="molecule type" value="Genomic_DNA"/>
</dbReference>
<organism evidence="1 2">
    <name type="scientific">Periweissella cryptocerci</name>
    <dbReference type="NCBI Taxonomy" id="2506420"/>
    <lineage>
        <taxon>Bacteria</taxon>
        <taxon>Bacillati</taxon>
        <taxon>Bacillota</taxon>
        <taxon>Bacilli</taxon>
        <taxon>Lactobacillales</taxon>
        <taxon>Lactobacillaceae</taxon>
        <taxon>Periweissella</taxon>
    </lineage>
</organism>
<keyword evidence="2" id="KW-1185">Reference proteome</keyword>
<evidence type="ECO:0000313" key="1">
    <source>
        <dbReference type="EMBL" id="QBO35176.1"/>
    </source>
</evidence>
<dbReference type="RefSeq" id="WP_133362256.1">
    <property type="nucleotide sequence ID" value="NZ_CP037940.1"/>
</dbReference>
<name>A0A4P6YRD5_9LACO</name>
<accession>A0A4P6YRD5</accession>
<dbReference type="Proteomes" id="UP000292886">
    <property type="component" value="Chromosome"/>
</dbReference>
<reference evidence="2" key="1">
    <citation type="submission" date="2019-03" db="EMBL/GenBank/DDBJ databases">
        <title>Weissella sp. 26KH-42 Genome sequencing.</title>
        <authorList>
            <person name="Heo J."/>
            <person name="Kim S.-J."/>
            <person name="Kim J.-S."/>
            <person name="Hong S.-B."/>
            <person name="Kwon S.-W."/>
        </authorList>
    </citation>
    <scope>NUCLEOTIDE SEQUENCE [LARGE SCALE GENOMIC DNA]</scope>
    <source>
        <strain evidence="2">26KH-42</strain>
    </source>
</reference>
<sequence length="129" mass="14350">MDSAHTEMTNGQILQGSNREKYVVLDGKKLPISDTATENKLYGGDVLALDGDNTILDSLKTGAALTTAVHLIHLISGAREYWLLVEAAHYLTIIRDDQLADWHFGATFTESAELREISARELDMYIHTF</sequence>
<proteinExistence type="predicted"/>
<gene>
    <name evidence="1" type="ORF">EQG49_01250</name>
</gene>
<evidence type="ECO:0000313" key="2">
    <source>
        <dbReference type="Proteomes" id="UP000292886"/>
    </source>
</evidence>
<dbReference type="AlphaFoldDB" id="A0A4P6YRD5"/>
<dbReference type="KEGG" id="wei:EQG49_01250"/>